<feature type="domain" description="SAM" evidence="3">
    <location>
        <begin position="201"/>
        <end position="267"/>
    </location>
</feature>
<dbReference type="PROSITE" id="PS50003">
    <property type="entry name" value="PH_DOMAIN"/>
    <property type="match status" value="1"/>
</dbReference>
<name>A0A8H3EZG3_9LECA</name>
<dbReference type="PANTHER" id="PTHR12092">
    <property type="entry name" value="PLECKSTRIN"/>
    <property type="match status" value="1"/>
</dbReference>
<feature type="compositionally biased region" description="Low complexity" evidence="1">
    <location>
        <begin position="328"/>
        <end position="345"/>
    </location>
</feature>
<dbReference type="SUPFAM" id="SSF50729">
    <property type="entry name" value="PH domain-like"/>
    <property type="match status" value="1"/>
</dbReference>
<feature type="region of interest" description="Disordered" evidence="1">
    <location>
        <begin position="26"/>
        <end position="113"/>
    </location>
</feature>
<feature type="compositionally biased region" description="Low complexity" evidence="1">
    <location>
        <begin position="644"/>
        <end position="677"/>
    </location>
</feature>
<dbReference type="InterPro" id="IPR011993">
    <property type="entry name" value="PH-like_dom_sf"/>
</dbReference>
<feature type="region of interest" description="Disordered" evidence="1">
    <location>
        <begin position="275"/>
        <end position="372"/>
    </location>
</feature>
<dbReference type="FunFam" id="1.10.150.50:FF:000082">
    <property type="entry name" value="Polarized growth protein boi2"/>
    <property type="match status" value="1"/>
</dbReference>
<feature type="region of interest" description="Disordered" evidence="1">
    <location>
        <begin position="641"/>
        <end position="712"/>
    </location>
</feature>
<evidence type="ECO:0000313" key="4">
    <source>
        <dbReference type="EMBL" id="CAF9913048.1"/>
    </source>
</evidence>
<dbReference type="Gene3D" id="2.30.29.30">
    <property type="entry name" value="Pleckstrin-homology domain (PH domain)/Phosphotyrosine-binding domain (PTB)"/>
    <property type="match status" value="1"/>
</dbReference>
<feature type="region of interest" description="Disordered" evidence="1">
    <location>
        <begin position="452"/>
        <end position="563"/>
    </location>
</feature>
<evidence type="ECO:0000259" key="3">
    <source>
        <dbReference type="PROSITE" id="PS50105"/>
    </source>
</evidence>
<dbReference type="GO" id="GO:0005886">
    <property type="term" value="C:plasma membrane"/>
    <property type="evidence" value="ECO:0007669"/>
    <property type="project" value="TreeGrafter"/>
</dbReference>
<dbReference type="CDD" id="cd09535">
    <property type="entry name" value="SAM_BOI-like_fungal"/>
    <property type="match status" value="1"/>
</dbReference>
<dbReference type="SUPFAM" id="SSF47769">
    <property type="entry name" value="SAM/Pointed domain"/>
    <property type="match status" value="1"/>
</dbReference>
<feature type="compositionally biased region" description="Polar residues" evidence="1">
    <location>
        <begin position="35"/>
        <end position="53"/>
    </location>
</feature>
<feature type="compositionally biased region" description="Basic and acidic residues" evidence="1">
    <location>
        <begin position="454"/>
        <end position="474"/>
    </location>
</feature>
<dbReference type="InterPro" id="IPR001849">
    <property type="entry name" value="PH_domain"/>
</dbReference>
<feature type="compositionally biased region" description="Basic and acidic residues" evidence="1">
    <location>
        <begin position="920"/>
        <end position="932"/>
    </location>
</feature>
<feature type="compositionally biased region" description="Basic and acidic residues" evidence="1">
    <location>
        <begin position="275"/>
        <end position="293"/>
    </location>
</feature>
<accession>A0A8H3EZG3</accession>
<dbReference type="EMBL" id="CAJPDS010000012">
    <property type="protein sequence ID" value="CAF9913048.1"/>
    <property type="molecule type" value="Genomic_DNA"/>
</dbReference>
<dbReference type="SMART" id="SM00233">
    <property type="entry name" value="PH"/>
    <property type="match status" value="1"/>
</dbReference>
<dbReference type="Pfam" id="PF00169">
    <property type="entry name" value="PH"/>
    <property type="match status" value="1"/>
</dbReference>
<dbReference type="Gene3D" id="1.10.150.50">
    <property type="entry name" value="Transcription Factor, Ets-1"/>
    <property type="match status" value="1"/>
</dbReference>
<dbReference type="InterPro" id="IPR001660">
    <property type="entry name" value="SAM"/>
</dbReference>
<reference evidence="4" key="1">
    <citation type="submission" date="2021-03" db="EMBL/GenBank/DDBJ databases">
        <authorList>
            <person name="Tagirdzhanova G."/>
        </authorList>
    </citation>
    <scope>NUCLEOTIDE SEQUENCE</scope>
</reference>
<dbReference type="PROSITE" id="PS50105">
    <property type="entry name" value="SAM_DOMAIN"/>
    <property type="match status" value="1"/>
</dbReference>
<feature type="compositionally biased region" description="Polar residues" evidence="1">
    <location>
        <begin position="92"/>
        <end position="113"/>
    </location>
</feature>
<evidence type="ECO:0000256" key="1">
    <source>
        <dbReference type="SAM" id="MobiDB-lite"/>
    </source>
</evidence>
<evidence type="ECO:0000259" key="2">
    <source>
        <dbReference type="PROSITE" id="PS50003"/>
    </source>
</evidence>
<dbReference type="SMART" id="SM00454">
    <property type="entry name" value="SAM"/>
    <property type="match status" value="1"/>
</dbReference>
<dbReference type="AlphaFoldDB" id="A0A8H3EZG3"/>
<dbReference type="Proteomes" id="UP000664521">
    <property type="component" value="Unassembled WGS sequence"/>
</dbReference>
<comment type="caution">
    <text evidence="4">The sequence shown here is derived from an EMBL/GenBank/DDBJ whole genome shotgun (WGS) entry which is preliminary data.</text>
</comment>
<feature type="compositionally biased region" description="Basic and acidic residues" evidence="1">
    <location>
        <begin position="481"/>
        <end position="495"/>
    </location>
</feature>
<dbReference type="PANTHER" id="PTHR12092:SF16">
    <property type="entry name" value="PH DOMAIN-CONTAINING PROTEIN"/>
    <property type="match status" value="1"/>
</dbReference>
<dbReference type="OrthoDB" id="73680at2759"/>
<dbReference type="InterPro" id="IPR037370">
    <property type="entry name" value="Pleckstrin"/>
</dbReference>
<evidence type="ECO:0000313" key="5">
    <source>
        <dbReference type="Proteomes" id="UP000664521"/>
    </source>
</evidence>
<feature type="compositionally biased region" description="Low complexity" evidence="1">
    <location>
        <begin position="355"/>
        <end position="372"/>
    </location>
</feature>
<dbReference type="Pfam" id="PF07647">
    <property type="entry name" value="SAM_2"/>
    <property type="match status" value="1"/>
</dbReference>
<feature type="region of interest" description="Disordered" evidence="1">
    <location>
        <begin position="589"/>
        <end position="628"/>
    </location>
</feature>
<feature type="compositionally biased region" description="Low complexity" evidence="1">
    <location>
        <begin position="601"/>
        <end position="613"/>
    </location>
</feature>
<feature type="region of interest" description="Disordered" evidence="1">
    <location>
        <begin position="149"/>
        <end position="170"/>
    </location>
</feature>
<protein>
    <submittedName>
        <fullName evidence="4">Polar growth protein</fullName>
    </submittedName>
</protein>
<keyword evidence="5" id="KW-1185">Reference proteome</keyword>
<dbReference type="GO" id="GO:0030036">
    <property type="term" value="P:actin cytoskeleton organization"/>
    <property type="evidence" value="ECO:0007669"/>
    <property type="project" value="TreeGrafter"/>
</dbReference>
<proteinExistence type="predicted"/>
<feature type="domain" description="PH" evidence="2">
    <location>
        <begin position="730"/>
        <end position="882"/>
    </location>
</feature>
<dbReference type="InterPro" id="IPR013761">
    <property type="entry name" value="SAM/pointed_sf"/>
</dbReference>
<gene>
    <name evidence="4" type="primary">BOI2</name>
    <name evidence="4" type="ORF">HETSPECPRED_001307</name>
</gene>
<sequence length="966" mass="104641">MSLVSLSDTVYTTTTPRVNHVFNANLSRSRSSSSNGTLHSPTTSFSNGTSPVSPSDKVKPAAQAARAAFNIDQPSAVLSGPHPLNTAHPLQKSPQSPNISLSQQVPNGAKASQRSFSMALIGQQGPGEESPVMNETLSVIDEHITDMNTPRSSLLAGERRGTNDSGSDYSNHIDHRLSYIAGHETDEEERDLHTRKEVVKWSPSQVAECLGELGVENRHCEIFMEQEISGEVLLAMDQASVFLKEFDLGLVGRRLRTWHKIKAFQDEVRANDKLQSKPAELFRDDGSRNDGSAHAKNGSPNGFVLPQIPSFADPSGSEQHFESKEKPAFQSSPSASPSPQFLSPQRAEANSTPASSNPLGSRPGSPRRPSAASIREYNHSRRHSAVEFSPSLISESLFDRSGISTPTRNATSAHKKVPSLDRNWTMTNSILPATPRPKSAIATAPSPIIDADISDAKQVDQRANKTNMKDHDRGYTSGGDSEPKRIRNVLKKRDGPSASHSRQVTNKEDSRRSLPGSRRHSRFSSVDSIRDTVSAMTGPATKLYHGNSIRSRQRNSSADEIDSSLAGSLKNEITSPTVTKLEYEEKPRISLVTRTSSPQVSSDRSSNASPASSTNITKSPSTAGKPRMGLRAISDAVTGSERAIVASPSSIPSPIRESSIQSPTRTGSTTPSGTSHSLDFESTDASSKGTNGPPAGLTPTNGTVRRKAKKDTSAYVRGLEPKTPQEQMIGCDYSGWMKKKASNLIKTWKPRLFVLRGRRLSYYYSENDTQEKGLIDISFHRVLPADSDFITGFHAAVTGAKSSPVSPSNTHTVTLAAAEAAALPESTMHKSAGDGMFIFKLVPPRSGLSRAVNFTKPTVHYFAVENVAQGRLWMAALMKATIDRDETKPITTTYQQKTISLIKARAMRHRPPALMGLDEKQAGVEEGPKSDETGLNIQGMELEYKRTGSLSVESNTNMASSVEADR</sequence>
<organism evidence="4 5">
    <name type="scientific">Heterodermia speciosa</name>
    <dbReference type="NCBI Taxonomy" id="116794"/>
    <lineage>
        <taxon>Eukaryota</taxon>
        <taxon>Fungi</taxon>
        <taxon>Dikarya</taxon>
        <taxon>Ascomycota</taxon>
        <taxon>Pezizomycotina</taxon>
        <taxon>Lecanoromycetes</taxon>
        <taxon>OSLEUM clade</taxon>
        <taxon>Lecanoromycetidae</taxon>
        <taxon>Caliciales</taxon>
        <taxon>Physciaceae</taxon>
        <taxon>Heterodermia</taxon>
    </lineage>
</organism>
<feature type="compositionally biased region" description="Polar residues" evidence="1">
    <location>
        <begin position="548"/>
        <end position="558"/>
    </location>
</feature>
<feature type="region of interest" description="Disordered" evidence="1">
    <location>
        <begin position="920"/>
        <end position="966"/>
    </location>
</feature>
<feature type="compositionally biased region" description="Polar residues" evidence="1">
    <location>
        <begin position="948"/>
        <end position="960"/>
    </location>
</feature>